<evidence type="ECO:0000313" key="2">
    <source>
        <dbReference type="Proteomes" id="UP001159042"/>
    </source>
</evidence>
<dbReference type="PANTHER" id="PTHR47326">
    <property type="entry name" value="TRANSPOSABLE ELEMENT TC3 TRANSPOSASE-LIKE PROTEIN"/>
    <property type="match status" value="1"/>
</dbReference>
<evidence type="ECO:0000313" key="1">
    <source>
        <dbReference type="EMBL" id="KAJ8923944.1"/>
    </source>
</evidence>
<proteinExistence type="predicted"/>
<dbReference type="Proteomes" id="UP001159042">
    <property type="component" value="Unassembled WGS sequence"/>
</dbReference>
<protein>
    <submittedName>
        <fullName evidence="1">Uncharacterized protein</fullName>
    </submittedName>
</protein>
<keyword evidence="2" id="KW-1185">Reference proteome</keyword>
<reference evidence="1 2" key="1">
    <citation type="journal article" date="2023" name="Insect Mol. Biol.">
        <title>Genome sequencing provides insights into the evolution of gene families encoding plant cell wall-degrading enzymes in longhorned beetles.</title>
        <authorList>
            <person name="Shin N.R."/>
            <person name="Okamura Y."/>
            <person name="Kirsch R."/>
            <person name="Pauchet Y."/>
        </authorList>
    </citation>
    <scope>NUCLEOTIDE SEQUENCE [LARGE SCALE GENOMIC DNA]</scope>
    <source>
        <strain evidence="1">EAD_L_NR</strain>
    </source>
</reference>
<name>A0AAV8WBM3_9CUCU</name>
<dbReference type="PANTHER" id="PTHR47326:SF1">
    <property type="entry name" value="HTH PSQ-TYPE DOMAIN-CONTAINING PROTEIN"/>
    <property type="match status" value="1"/>
</dbReference>
<gene>
    <name evidence="1" type="ORF">NQ315_006720</name>
</gene>
<comment type="caution">
    <text evidence="1">The sequence shown here is derived from an EMBL/GenBank/DDBJ whole genome shotgun (WGS) entry which is preliminary data.</text>
</comment>
<dbReference type="EMBL" id="JANEYG010000003">
    <property type="protein sequence ID" value="KAJ8923944.1"/>
    <property type="molecule type" value="Genomic_DNA"/>
</dbReference>
<dbReference type="AlphaFoldDB" id="A0AAV8WBM3"/>
<accession>A0AAV8WBM3</accession>
<sequence>MNYKQFSSPTTKMVIFPANEFGFNKMMEPLSITYGVDVRLFLNDVFPGKWIGKRGPIEWPARSPDLSPLDFYFGVI</sequence>
<organism evidence="1 2">
    <name type="scientific">Exocentrus adspersus</name>
    <dbReference type="NCBI Taxonomy" id="1586481"/>
    <lineage>
        <taxon>Eukaryota</taxon>
        <taxon>Metazoa</taxon>
        <taxon>Ecdysozoa</taxon>
        <taxon>Arthropoda</taxon>
        <taxon>Hexapoda</taxon>
        <taxon>Insecta</taxon>
        <taxon>Pterygota</taxon>
        <taxon>Neoptera</taxon>
        <taxon>Endopterygota</taxon>
        <taxon>Coleoptera</taxon>
        <taxon>Polyphaga</taxon>
        <taxon>Cucujiformia</taxon>
        <taxon>Chrysomeloidea</taxon>
        <taxon>Cerambycidae</taxon>
        <taxon>Lamiinae</taxon>
        <taxon>Acanthocinini</taxon>
        <taxon>Exocentrus</taxon>
    </lineage>
</organism>